<keyword evidence="3" id="KW-0067">ATP-binding</keyword>
<dbReference type="InterPro" id="IPR036565">
    <property type="entry name" value="Mur-like_cat_sf"/>
</dbReference>
<dbReference type="InterPro" id="IPR013221">
    <property type="entry name" value="Mur_ligase_cen"/>
</dbReference>
<dbReference type="EMBL" id="JBAKAW010000151">
    <property type="protein sequence ID" value="MEL0657375.1"/>
    <property type="molecule type" value="Genomic_DNA"/>
</dbReference>
<keyword evidence="1 5" id="KW-0436">Ligase</keyword>
<dbReference type="GO" id="GO:0016874">
    <property type="term" value="F:ligase activity"/>
    <property type="evidence" value="ECO:0007669"/>
    <property type="project" value="UniProtKB-KW"/>
</dbReference>
<keyword evidence="6" id="KW-1185">Reference proteome</keyword>
<dbReference type="Pfam" id="PF08245">
    <property type="entry name" value="Mur_ligase_M"/>
    <property type="match status" value="1"/>
</dbReference>
<dbReference type="Gene3D" id="3.40.1190.10">
    <property type="entry name" value="Mur-like, catalytic domain"/>
    <property type="match status" value="1"/>
</dbReference>
<reference evidence="5 6" key="1">
    <citation type="submission" date="2024-02" db="EMBL/GenBank/DDBJ databases">
        <title>Bacteria isolated from the canopy kelp, Nereocystis luetkeana.</title>
        <authorList>
            <person name="Pfister C.A."/>
            <person name="Younker I.T."/>
            <person name="Light S.H."/>
        </authorList>
    </citation>
    <scope>NUCLEOTIDE SEQUENCE [LARGE SCALE GENOMIC DNA]</scope>
    <source>
        <strain evidence="5 6">TI.1.03</strain>
    </source>
</reference>
<evidence type="ECO:0000313" key="6">
    <source>
        <dbReference type="Proteomes" id="UP001371391"/>
    </source>
</evidence>
<feature type="domain" description="Mur ligase central" evidence="4">
    <location>
        <begin position="50"/>
        <end position="74"/>
    </location>
</feature>
<gene>
    <name evidence="5" type="ORF">V6257_20475</name>
</gene>
<dbReference type="Proteomes" id="UP001371391">
    <property type="component" value="Unassembled WGS sequence"/>
</dbReference>
<organism evidence="5 6">
    <name type="scientific">Pseudoalteromonas issachenkonii</name>
    <dbReference type="NCBI Taxonomy" id="152297"/>
    <lineage>
        <taxon>Bacteria</taxon>
        <taxon>Pseudomonadati</taxon>
        <taxon>Pseudomonadota</taxon>
        <taxon>Gammaproteobacteria</taxon>
        <taxon>Alteromonadales</taxon>
        <taxon>Pseudoalteromonadaceae</taxon>
        <taxon>Pseudoalteromonas</taxon>
    </lineage>
</organism>
<protein>
    <submittedName>
        <fullName evidence="5">Mur ligase family protein</fullName>
    </submittedName>
</protein>
<dbReference type="SUPFAM" id="SSF53623">
    <property type="entry name" value="MurD-like peptide ligases, catalytic domain"/>
    <property type="match status" value="1"/>
</dbReference>
<evidence type="ECO:0000256" key="1">
    <source>
        <dbReference type="ARBA" id="ARBA00022598"/>
    </source>
</evidence>
<sequence length="75" mass="8463">EKGCQYAVVDEKEYAADGHPRILLVDDCLKALQELANYHRHKMGTRIIGITGTNGKTTTKELIAAVLQKRYEVLY</sequence>
<dbReference type="PANTHER" id="PTHR43024">
    <property type="entry name" value="UDP-N-ACETYLMURAMOYL-TRIPEPTIDE--D-ALANYL-D-ALANINE LIGASE"/>
    <property type="match status" value="1"/>
</dbReference>
<evidence type="ECO:0000259" key="4">
    <source>
        <dbReference type="Pfam" id="PF08245"/>
    </source>
</evidence>
<evidence type="ECO:0000256" key="2">
    <source>
        <dbReference type="ARBA" id="ARBA00022741"/>
    </source>
</evidence>
<feature type="non-terminal residue" evidence="5">
    <location>
        <position position="75"/>
    </location>
</feature>
<evidence type="ECO:0000313" key="5">
    <source>
        <dbReference type="EMBL" id="MEL0657375.1"/>
    </source>
</evidence>
<dbReference type="PANTHER" id="PTHR43024:SF1">
    <property type="entry name" value="UDP-N-ACETYLMURAMOYL-TRIPEPTIDE--D-ALANYL-D-ALANINE LIGASE"/>
    <property type="match status" value="1"/>
</dbReference>
<accession>A0ABU9H671</accession>
<dbReference type="InterPro" id="IPR051046">
    <property type="entry name" value="MurCDEF_CellWall_CoF430Synth"/>
</dbReference>
<name>A0ABU9H671_9GAMM</name>
<comment type="caution">
    <text evidence="5">The sequence shown here is derived from an EMBL/GenBank/DDBJ whole genome shotgun (WGS) entry which is preliminary data.</text>
</comment>
<evidence type="ECO:0000256" key="3">
    <source>
        <dbReference type="ARBA" id="ARBA00022840"/>
    </source>
</evidence>
<proteinExistence type="predicted"/>
<feature type="non-terminal residue" evidence="5">
    <location>
        <position position="1"/>
    </location>
</feature>
<keyword evidence="2" id="KW-0547">Nucleotide-binding</keyword>